<keyword evidence="6" id="KW-0963">Cytoplasm</keyword>
<keyword evidence="7" id="KW-0540">Nuclease</keyword>
<reference evidence="16" key="2">
    <citation type="submission" date="2023-06" db="EMBL/GenBank/DDBJ databases">
        <authorList>
            <consortium name="Lawrence Berkeley National Laboratory"/>
            <person name="Haridas S."/>
            <person name="Hensen N."/>
            <person name="Bonometti L."/>
            <person name="Westerberg I."/>
            <person name="Brannstrom I.O."/>
            <person name="Guillou S."/>
            <person name="Cros-Aarteil S."/>
            <person name="Calhoun S."/>
            <person name="Kuo A."/>
            <person name="Mondo S."/>
            <person name="Pangilinan J."/>
            <person name="Riley R."/>
            <person name="Labutti K."/>
            <person name="Andreopoulos B."/>
            <person name="Lipzen A."/>
            <person name="Chen C."/>
            <person name="Yanf M."/>
            <person name="Daum C."/>
            <person name="Ng V."/>
            <person name="Clum A."/>
            <person name="Steindorff A."/>
            <person name="Ohm R."/>
            <person name="Martin F."/>
            <person name="Silar P."/>
            <person name="Natvig D."/>
            <person name="Lalanne C."/>
            <person name="Gautier V."/>
            <person name="Ament-Velasquez S.L."/>
            <person name="Kruys A."/>
            <person name="Hutchinson M.I."/>
            <person name="Powell A.J."/>
            <person name="Barry K."/>
            <person name="Miller A.N."/>
            <person name="Grigoriev I.V."/>
            <person name="Debuchy R."/>
            <person name="Gladieux P."/>
            <person name="Thoren M.H."/>
            <person name="Johannesson H."/>
        </authorList>
    </citation>
    <scope>NUCLEOTIDE SEQUENCE</scope>
    <source>
        <strain evidence="16">CBS 118394</strain>
    </source>
</reference>
<protein>
    <recommendedName>
        <fullName evidence="5">poly(A)-specific ribonuclease</fullName>
        <ecNumber evidence="5">3.1.13.4</ecNumber>
    </recommendedName>
</protein>
<dbReference type="GO" id="GO:0046872">
    <property type="term" value="F:metal ion binding"/>
    <property type="evidence" value="ECO:0007669"/>
    <property type="project" value="UniProtKB-KW"/>
</dbReference>
<evidence type="ECO:0000256" key="11">
    <source>
        <dbReference type="ARBA" id="ARBA00022884"/>
    </source>
</evidence>
<organism evidence="16 17">
    <name type="scientific">Apodospora peruviana</name>
    <dbReference type="NCBI Taxonomy" id="516989"/>
    <lineage>
        <taxon>Eukaryota</taxon>
        <taxon>Fungi</taxon>
        <taxon>Dikarya</taxon>
        <taxon>Ascomycota</taxon>
        <taxon>Pezizomycotina</taxon>
        <taxon>Sordariomycetes</taxon>
        <taxon>Sordariomycetidae</taxon>
        <taxon>Sordariales</taxon>
        <taxon>Lasiosphaeriaceae</taxon>
        <taxon>Apodospora</taxon>
    </lineage>
</organism>
<dbReference type="FunFam" id="3.30.420.10:FF:000056">
    <property type="entry name" value="CCR4-NOT core complex subunit Caf1"/>
    <property type="match status" value="1"/>
</dbReference>
<dbReference type="InterPro" id="IPR039637">
    <property type="entry name" value="CNOT7/CNOT8/Pop2"/>
</dbReference>
<comment type="subcellular location">
    <subcellularLocation>
        <location evidence="3">Cytoplasm</location>
    </subcellularLocation>
    <subcellularLocation>
        <location evidence="2">Nucleus</location>
    </subcellularLocation>
</comment>
<feature type="region of interest" description="Disordered" evidence="15">
    <location>
        <begin position="484"/>
        <end position="556"/>
    </location>
</feature>
<keyword evidence="8" id="KW-0479">Metal-binding</keyword>
<evidence type="ECO:0000256" key="8">
    <source>
        <dbReference type="ARBA" id="ARBA00022723"/>
    </source>
</evidence>
<dbReference type="InterPro" id="IPR012337">
    <property type="entry name" value="RNaseH-like_sf"/>
</dbReference>
<evidence type="ECO:0000256" key="14">
    <source>
        <dbReference type="ARBA" id="ARBA00023242"/>
    </source>
</evidence>
<evidence type="ECO:0000256" key="7">
    <source>
        <dbReference type="ARBA" id="ARBA00022722"/>
    </source>
</evidence>
<keyword evidence="12" id="KW-0805">Transcription regulation</keyword>
<keyword evidence="9" id="KW-0378">Hydrolase</keyword>
<keyword evidence="14" id="KW-0539">Nucleus</keyword>
<dbReference type="EMBL" id="JAUEDM010000003">
    <property type="protein sequence ID" value="KAK3322421.1"/>
    <property type="molecule type" value="Genomic_DNA"/>
</dbReference>
<name>A0AAE0ICE0_9PEZI</name>
<evidence type="ECO:0000256" key="10">
    <source>
        <dbReference type="ARBA" id="ARBA00022839"/>
    </source>
</evidence>
<dbReference type="GO" id="GO:0005737">
    <property type="term" value="C:cytoplasm"/>
    <property type="evidence" value="ECO:0007669"/>
    <property type="project" value="UniProtKB-SubCell"/>
</dbReference>
<evidence type="ECO:0000256" key="4">
    <source>
        <dbReference type="ARBA" id="ARBA00008372"/>
    </source>
</evidence>
<proteinExistence type="inferred from homology"/>
<keyword evidence="17" id="KW-1185">Reference proteome</keyword>
<comment type="similarity">
    <text evidence="4">Belongs to the CAF1 family.</text>
</comment>
<dbReference type="GO" id="GO:0030014">
    <property type="term" value="C:CCR4-NOT complex"/>
    <property type="evidence" value="ECO:0007669"/>
    <property type="project" value="InterPro"/>
</dbReference>
<sequence>MPPPMRGFPNGPNAISPYHQQFPGHSQHSTAHPPPLTGNPGYLNQNPQLNPNSQINPFSGNSNLLGLTGGLNAAGGFNIGGDTGLGSHAARMGFAHAGNLQQQQQSQQQQQAQQQQQHQPQHQPQQQQHQQQHPQHVQHAQQAQHVQHVQHVQHAQQQQGHNVMADHATRAQTKGRIREVWKHNLHEEMANLRDLVDKYPYIAMDTEFPGVVSRPMGGFRGKSDYHYQCLRTNVDLLKVIQIGIAVFNEDGEQPPARPTSTDSLDIATGRRGGNQGAPFPYAWQFNFQFSLKDDMFNQTSIESLQQAGIDFNLLERDGIDPHEFASLLIPSGLVCFENVRWISFHGGYDFGYLTKLLICRQLPNDEVEFDQIMKLYFPSTYDVKHLMKHAIKLHNSGMLSPSDPSATEILQKFEQKSGLEHIAETLKIKRVGSAHQAGSDSLLTGRVFFELRKRIFDGEISDDHVGKVWGLGIPDFSLAGMTIGGGPPGGGNTNANNNNTGGQAGGTGGQDNTPTAQNGAGGSNHHQNGGTPSTPNTNTVGLAGTPAATAHNTNGGNNTAAANLGGMGPMTPGGGGGVFGAFAFGGNR</sequence>
<reference evidence="16" key="1">
    <citation type="journal article" date="2023" name="Mol. Phylogenet. Evol.">
        <title>Genome-scale phylogeny and comparative genomics of the fungal order Sordariales.</title>
        <authorList>
            <person name="Hensen N."/>
            <person name="Bonometti L."/>
            <person name="Westerberg I."/>
            <person name="Brannstrom I.O."/>
            <person name="Guillou S."/>
            <person name="Cros-Aarteil S."/>
            <person name="Calhoun S."/>
            <person name="Haridas S."/>
            <person name="Kuo A."/>
            <person name="Mondo S."/>
            <person name="Pangilinan J."/>
            <person name="Riley R."/>
            <person name="LaButti K."/>
            <person name="Andreopoulos B."/>
            <person name="Lipzen A."/>
            <person name="Chen C."/>
            <person name="Yan M."/>
            <person name="Daum C."/>
            <person name="Ng V."/>
            <person name="Clum A."/>
            <person name="Steindorff A."/>
            <person name="Ohm R.A."/>
            <person name="Martin F."/>
            <person name="Silar P."/>
            <person name="Natvig D.O."/>
            <person name="Lalanne C."/>
            <person name="Gautier V."/>
            <person name="Ament-Velasquez S.L."/>
            <person name="Kruys A."/>
            <person name="Hutchinson M.I."/>
            <person name="Powell A.J."/>
            <person name="Barry K."/>
            <person name="Miller A.N."/>
            <person name="Grigoriev I.V."/>
            <person name="Debuchy R."/>
            <person name="Gladieux P."/>
            <person name="Hiltunen Thoren M."/>
            <person name="Johannesson H."/>
        </authorList>
    </citation>
    <scope>NUCLEOTIDE SEQUENCE</scope>
    <source>
        <strain evidence="16">CBS 118394</strain>
    </source>
</reference>
<feature type="region of interest" description="Disordered" evidence="15">
    <location>
        <begin position="98"/>
        <end position="170"/>
    </location>
</feature>
<accession>A0AAE0ICE0</accession>
<dbReference type="GO" id="GO:0005634">
    <property type="term" value="C:nucleus"/>
    <property type="evidence" value="ECO:0007669"/>
    <property type="project" value="UniProtKB-SubCell"/>
</dbReference>
<dbReference type="GO" id="GO:0003723">
    <property type="term" value="F:RNA binding"/>
    <property type="evidence" value="ECO:0007669"/>
    <property type="project" value="UniProtKB-KW"/>
</dbReference>
<evidence type="ECO:0000256" key="15">
    <source>
        <dbReference type="SAM" id="MobiDB-lite"/>
    </source>
</evidence>
<evidence type="ECO:0000256" key="2">
    <source>
        <dbReference type="ARBA" id="ARBA00004123"/>
    </source>
</evidence>
<evidence type="ECO:0000256" key="5">
    <source>
        <dbReference type="ARBA" id="ARBA00012161"/>
    </source>
</evidence>
<dbReference type="PANTHER" id="PTHR10797">
    <property type="entry name" value="CCR4-NOT TRANSCRIPTION COMPLEX SUBUNIT"/>
    <property type="match status" value="1"/>
</dbReference>
<feature type="compositionally biased region" description="Low complexity" evidence="15">
    <location>
        <begin position="39"/>
        <end position="57"/>
    </location>
</feature>
<feature type="compositionally biased region" description="Low complexity" evidence="15">
    <location>
        <begin position="101"/>
        <end position="159"/>
    </location>
</feature>
<comment type="caution">
    <text evidence="16">The sequence shown here is derived from an EMBL/GenBank/DDBJ whole genome shotgun (WGS) entry which is preliminary data.</text>
</comment>
<dbReference type="SUPFAM" id="SSF53098">
    <property type="entry name" value="Ribonuclease H-like"/>
    <property type="match status" value="1"/>
</dbReference>
<dbReference type="Pfam" id="PF04857">
    <property type="entry name" value="CAF1"/>
    <property type="match status" value="2"/>
</dbReference>
<evidence type="ECO:0000256" key="3">
    <source>
        <dbReference type="ARBA" id="ARBA00004496"/>
    </source>
</evidence>
<evidence type="ECO:0000313" key="17">
    <source>
        <dbReference type="Proteomes" id="UP001283341"/>
    </source>
</evidence>
<feature type="compositionally biased region" description="Low complexity" evidence="15">
    <location>
        <begin position="528"/>
        <end position="556"/>
    </location>
</feature>
<evidence type="ECO:0000256" key="12">
    <source>
        <dbReference type="ARBA" id="ARBA00023015"/>
    </source>
</evidence>
<comment type="catalytic activity">
    <reaction evidence="1">
        <text>Exonucleolytic cleavage of poly(A) to 5'-AMP.</text>
        <dbReference type="EC" id="3.1.13.4"/>
    </reaction>
</comment>
<dbReference type="InterPro" id="IPR036397">
    <property type="entry name" value="RNaseH_sf"/>
</dbReference>
<feature type="region of interest" description="Disordered" evidence="15">
    <location>
        <begin position="1"/>
        <end position="57"/>
    </location>
</feature>
<gene>
    <name evidence="16" type="ORF">B0H66DRAFT_531761</name>
</gene>
<evidence type="ECO:0000256" key="1">
    <source>
        <dbReference type="ARBA" id="ARBA00001663"/>
    </source>
</evidence>
<dbReference type="InterPro" id="IPR006941">
    <property type="entry name" value="RNase_CAF1"/>
</dbReference>
<dbReference type="Gene3D" id="3.30.420.10">
    <property type="entry name" value="Ribonuclease H-like superfamily/Ribonuclease H"/>
    <property type="match status" value="1"/>
</dbReference>
<keyword evidence="13" id="KW-0804">Transcription</keyword>
<keyword evidence="10" id="KW-0269">Exonuclease</keyword>
<evidence type="ECO:0000256" key="13">
    <source>
        <dbReference type="ARBA" id="ARBA00023163"/>
    </source>
</evidence>
<evidence type="ECO:0000256" key="9">
    <source>
        <dbReference type="ARBA" id="ARBA00022801"/>
    </source>
</evidence>
<dbReference type="Proteomes" id="UP001283341">
    <property type="component" value="Unassembled WGS sequence"/>
</dbReference>
<dbReference type="AlphaFoldDB" id="A0AAE0ICE0"/>
<evidence type="ECO:0000313" key="16">
    <source>
        <dbReference type="EMBL" id="KAK3322421.1"/>
    </source>
</evidence>
<evidence type="ECO:0000256" key="6">
    <source>
        <dbReference type="ARBA" id="ARBA00022490"/>
    </source>
</evidence>
<dbReference type="GO" id="GO:0004535">
    <property type="term" value="F:poly(A)-specific ribonuclease activity"/>
    <property type="evidence" value="ECO:0007669"/>
    <property type="project" value="UniProtKB-EC"/>
</dbReference>
<dbReference type="EC" id="3.1.13.4" evidence="5"/>
<keyword evidence="11" id="KW-0694">RNA-binding</keyword>